<sequence length="219" mass="24564">MITLNHVRVSFFYQKKREDVLTDITATFNPRAGMIGILGARKSGKSTLLSVLGGIIHPDAGTLTCSGSTSWLMSSMRPLVHNMTVRANIRFIGMLYGVDVPILFHSVITLSGLQDVTEMLLNELPRDIQAHLVYCICLCLKFDYYLADESFLIGDDKFRKNMTDYLTETSIERTIILASRSPSLIKKHCQVAYVLHGGRLHYFGQASEAVRAFKTLNKN</sequence>
<accession>A0AAW5EM06</accession>
<dbReference type="PANTHER" id="PTHR46743">
    <property type="entry name" value="TEICHOIC ACIDS EXPORT ATP-BINDING PROTEIN TAGH"/>
    <property type="match status" value="1"/>
</dbReference>
<dbReference type="AlphaFoldDB" id="A0AAW5EM06"/>
<dbReference type="SUPFAM" id="SSF52540">
    <property type="entry name" value="P-loop containing nucleoside triphosphate hydrolases"/>
    <property type="match status" value="1"/>
</dbReference>
<name>A0AAW5EM06_NOVHA</name>
<dbReference type="Gene3D" id="3.40.50.300">
    <property type="entry name" value="P-loop containing nucleotide triphosphate hydrolases"/>
    <property type="match status" value="1"/>
</dbReference>
<reference evidence="1" key="1">
    <citation type="journal article" date="2021" name="Polymers (Basel)">
        <title>Highly Stretchable Bacterial Cellulose Produced by Komagataeibacter hansenii SI1.</title>
        <authorList>
            <person name="Cielecka I."/>
            <person name="Ryngajllo M."/>
            <person name="Maniukiewicz W."/>
            <person name="Bielecki S."/>
        </authorList>
    </citation>
    <scope>NUCLEOTIDE SEQUENCE</scope>
    <source>
        <strain evidence="1">SI1</strain>
    </source>
</reference>
<dbReference type="PANTHER" id="PTHR46743:SF2">
    <property type="entry name" value="TEICHOIC ACIDS EXPORT ATP-BINDING PROTEIN TAGH"/>
    <property type="match status" value="1"/>
</dbReference>
<gene>
    <name evidence="1" type="ORF">K1W68_02280</name>
</gene>
<protein>
    <recommendedName>
        <fullName evidence="3">ABC transporter domain-containing protein</fullName>
    </recommendedName>
</protein>
<dbReference type="InterPro" id="IPR027417">
    <property type="entry name" value="P-loop_NTPase"/>
</dbReference>
<evidence type="ECO:0000313" key="2">
    <source>
        <dbReference type="Proteomes" id="UP001202887"/>
    </source>
</evidence>
<dbReference type="Proteomes" id="UP001202887">
    <property type="component" value="Unassembled WGS sequence"/>
</dbReference>
<dbReference type="InterPro" id="IPR050683">
    <property type="entry name" value="Bact_Polysacc_Export_ATP-bd"/>
</dbReference>
<proteinExistence type="predicted"/>
<reference evidence="1" key="2">
    <citation type="submission" date="2022-03" db="EMBL/GenBank/DDBJ databases">
        <authorList>
            <person name="Ryngajllo M."/>
            <person name="Jacek P."/>
            <person name="Kubiak K."/>
        </authorList>
    </citation>
    <scope>NUCLEOTIDE SEQUENCE</scope>
    <source>
        <strain evidence="1">SI1</strain>
    </source>
</reference>
<organism evidence="1 2">
    <name type="scientific">Novacetimonas hansenii</name>
    <name type="common">Komagataeibacter hansenii</name>
    <dbReference type="NCBI Taxonomy" id="436"/>
    <lineage>
        <taxon>Bacteria</taxon>
        <taxon>Pseudomonadati</taxon>
        <taxon>Pseudomonadota</taxon>
        <taxon>Alphaproteobacteria</taxon>
        <taxon>Acetobacterales</taxon>
        <taxon>Acetobacteraceae</taxon>
        <taxon>Novacetimonas</taxon>
    </lineage>
</organism>
<evidence type="ECO:0008006" key="3">
    <source>
        <dbReference type="Google" id="ProtNLM"/>
    </source>
</evidence>
<dbReference type="RefSeq" id="WP_247066127.1">
    <property type="nucleotide sequence ID" value="NZ_CP094849.1"/>
</dbReference>
<comment type="caution">
    <text evidence="1">The sequence shown here is derived from an EMBL/GenBank/DDBJ whole genome shotgun (WGS) entry which is preliminary data.</text>
</comment>
<evidence type="ECO:0000313" key="1">
    <source>
        <dbReference type="EMBL" id="MCJ8352832.1"/>
    </source>
</evidence>
<dbReference type="EMBL" id="JAIBCX010000004">
    <property type="protein sequence ID" value="MCJ8352832.1"/>
    <property type="molecule type" value="Genomic_DNA"/>
</dbReference>